<name>A0ABD5Q9T0_9EURY</name>
<evidence type="ECO:0000256" key="3">
    <source>
        <dbReference type="ARBA" id="ARBA00023163"/>
    </source>
</evidence>
<protein>
    <submittedName>
        <fullName evidence="6">IclR family transcriptional regulator</fullName>
    </submittedName>
</protein>
<dbReference type="PANTHER" id="PTHR30136">
    <property type="entry name" value="HELIX-TURN-HELIX TRANSCRIPTIONAL REGULATOR, ICLR FAMILY"/>
    <property type="match status" value="1"/>
</dbReference>
<evidence type="ECO:0000259" key="4">
    <source>
        <dbReference type="PROSITE" id="PS51077"/>
    </source>
</evidence>
<keyword evidence="2" id="KW-0238">DNA-binding</keyword>
<dbReference type="PROSITE" id="PS51077">
    <property type="entry name" value="HTH_ICLR"/>
    <property type="match status" value="1"/>
</dbReference>
<dbReference type="InterPro" id="IPR036388">
    <property type="entry name" value="WH-like_DNA-bd_sf"/>
</dbReference>
<accession>A0ABD5Q9T0</accession>
<dbReference type="PANTHER" id="PTHR30136:SF35">
    <property type="entry name" value="HTH-TYPE TRANSCRIPTIONAL REGULATOR RV1719"/>
    <property type="match status" value="1"/>
</dbReference>
<dbReference type="SUPFAM" id="SSF55781">
    <property type="entry name" value="GAF domain-like"/>
    <property type="match status" value="1"/>
</dbReference>
<dbReference type="Pfam" id="PF01614">
    <property type="entry name" value="IclR_C"/>
    <property type="match status" value="1"/>
</dbReference>
<reference evidence="6 7" key="1">
    <citation type="journal article" date="2019" name="Int. J. Syst. Evol. Microbiol.">
        <title>The Global Catalogue of Microorganisms (GCM) 10K type strain sequencing project: providing services to taxonomists for standard genome sequencing and annotation.</title>
        <authorList>
            <consortium name="The Broad Institute Genomics Platform"/>
            <consortium name="The Broad Institute Genome Sequencing Center for Infectious Disease"/>
            <person name="Wu L."/>
            <person name="Ma J."/>
        </authorList>
    </citation>
    <scope>NUCLEOTIDE SEQUENCE [LARGE SCALE GENOMIC DNA]</scope>
    <source>
        <strain evidence="6 7">CGMCC 1.15824</strain>
    </source>
</reference>
<dbReference type="GO" id="GO:0003677">
    <property type="term" value="F:DNA binding"/>
    <property type="evidence" value="ECO:0007669"/>
    <property type="project" value="UniProtKB-KW"/>
</dbReference>
<dbReference type="InterPro" id="IPR005471">
    <property type="entry name" value="Tscrpt_reg_IclR_N"/>
</dbReference>
<evidence type="ECO:0000313" key="7">
    <source>
        <dbReference type="Proteomes" id="UP001595925"/>
    </source>
</evidence>
<dbReference type="Gene3D" id="3.30.450.40">
    <property type="match status" value="1"/>
</dbReference>
<dbReference type="SMART" id="SM00346">
    <property type="entry name" value="HTH_ICLR"/>
    <property type="match status" value="1"/>
</dbReference>
<comment type="caution">
    <text evidence="6">The sequence shown here is derived from an EMBL/GenBank/DDBJ whole genome shotgun (WGS) entry which is preliminary data.</text>
</comment>
<dbReference type="InterPro" id="IPR029016">
    <property type="entry name" value="GAF-like_dom_sf"/>
</dbReference>
<sequence length="252" mass="27717">MSDGSTTINAVETSFQIIDVLADHGPLRVTELAEETGVPKGTVHKHLATLRGVGYVVKEEKVYRLSLQYLRVGKRIQKRSKLFRLAKPIVDELAKTTRATTNLMIVEEERGVYLYRNDGMSVESDPLPAVGGRVPLHATAGGKAILSQSLELTEKLIEDHGLQQFTEKTIIDKQELRNELRSIRDQGVAFERGEHDPAVQCVGAPIVVDDEPVGAVSISGNIDRMIGKKLEEDLTGLVVSTVSEIEIALLRQ</sequence>
<organism evidence="6 7">
    <name type="scientific">Saliphagus infecundisoli</name>
    <dbReference type="NCBI Taxonomy" id="1849069"/>
    <lineage>
        <taxon>Archaea</taxon>
        <taxon>Methanobacteriati</taxon>
        <taxon>Methanobacteriota</taxon>
        <taxon>Stenosarchaea group</taxon>
        <taxon>Halobacteria</taxon>
        <taxon>Halobacteriales</taxon>
        <taxon>Natrialbaceae</taxon>
        <taxon>Saliphagus</taxon>
    </lineage>
</organism>
<dbReference type="InterPro" id="IPR001845">
    <property type="entry name" value="HTH_ArsR_DNA-bd_dom"/>
</dbReference>
<dbReference type="InterPro" id="IPR011991">
    <property type="entry name" value="ArsR-like_HTH"/>
</dbReference>
<dbReference type="Pfam" id="PF09339">
    <property type="entry name" value="HTH_IclR"/>
    <property type="match status" value="1"/>
</dbReference>
<dbReference type="RefSeq" id="WP_224829484.1">
    <property type="nucleotide sequence ID" value="NZ_JAIVEF010000013.1"/>
</dbReference>
<gene>
    <name evidence="6" type="ORF">ACFPFO_00545</name>
</gene>
<dbReference type="InterPro" id="IPR036390">
    <property type="entry name" value="WH_DNA-bd_sf"/>
</dbReference>
<keyword evidence="7" id="KW-1185">Reference proteome</keyword>
<proteinExistence type="predicted"/>
<dbReference type="AlphaFoldDB" id="A0ABD5Q9T0"/>
<keyword evidence="3" id="KW-0804">Transcription</keyword>
<evidence type="ECO:0000256" key="1">
    <source>
        <dbReference type="ARBA" id="ARBA00023015"/>
    </source>
</evidence>
<dbReference type="SUPFAM" id="SSF46785">
    <property type="entry name" value="Winged helix' DNA-binding domain"/>
    <property type="match status" value="1"/>
</dbReference>
<evidence type="ECO:0000256" key="2">
    <source>
        <dbReference type="ARBA" id="ARBA00023125"/>
    </source>
</evidence>
<keyword evidence="1" id="KW-0805">Transcription regulation</keyword>
<dbReference type="CDD" id="cd00090">
    <property type="entry name" value="HTH_ARSR"/>
    <property type="match status" value="1"/>
</dbReference>
<dbReference type="Proteomes" id="UP001595925">
    <property type="component" value="Unassembled WGS sequence"/>
</dbReference>
<feature type="domain" description="IclR-ED" evidence="5">
    <location>
        <begin position="68"/>
        <end position="251"/>
    </location>
</feature>
<dbReference type="GO" id="GO:0006355">
    <property type="term" value="P:regulation of DNA-templated transcription"/>
    <property type="evidence" value="ECO:0007669"/>
    <property type="project" value="UniProtKB-ARBA"/>
</dbReference>
<evidence type="ECO:0000259" key="5">
    <source>
        <dbReference type="PROSITE" id="PS51078"/>
    </source>
</evidence>
<dbReference type="PROSITE" id="PS51078">
    <property type="entry name" value="ICLR_ED"/>
    <property type="match status" value="1"/>
</dbReference>
<feature type="domain" description="HTH iclR-type" evidence="4">
    <location>
        <begin position="8"/>
        <end position="67"/>
    </location>
</feature>
<dbReference type="InterPro" id="IPR014757">
    <property type="entry name" value="Tscrpt_reg_IclR_C"/>
</dbReference>
<dbReference type="Gene3D" id="1.10.10.10">
    <property type="entry name" value="Winged helix-like DNA-binding domain superfamily/Winged helix DNA-binding domain"/>
    <property type="match status" value="1"/>
</dbReference>
<dbReference type="InterPro" id="IPR050707">
    <property type="entry name" value="HTH_MetabolicPath_Reg"/>
</dbReference>
<dbReference type="EMBL" id="JBHSJG010000003">
    <property type="protein sequence ID" value="MFC4986284.1"/>
    <property type="molecule type" value="Genomic_DNA"/>
</dbReference>
<dbReference type="SMART" id="SM00418">
    <property type="entry name" value="HTH_ARSR"/>
    <property type="match status" value="1"/>
</dbReference>
<evidence type="ECO:0000313" key="6">
    <source>
        <dbReference type="EMBL" id="MFC4986284.1"/>
    </source>
</evidence>